<dbReference type="KEGG" id="cwo:Cwoe_2438"/>
<evidence type="ECO:0000313" key="7">
    <source>
        <dbReference type="Proteomes" id="UP000008229"/>
    </source>
</evidence>
<reference evidence="7" key="2">
    <citation type="submission" date="2010-01" db="EMBL/GenBank/DDBJ databases">
        <title>The complete genome of Conexibacter woesei DSM 14684.</title>
        <authorList>
            <consortium name="US DOE Joint Genome Institute (JGI-PGF)"/>
            <person name="Lucas S."/>
            <person name="Copeland A."/>
            <person name="Lapidus A."/>
            <person name="Glavina del Rio T."/>
            <person name="Dalin E."/>
            <person name="Tice H."/>
            <person name="Bruce D."/>
            <person name="Goodwin L."/>
            <person name="Pitluck S."/>
            <person name="Kyrpides N."/>
            <person name="Mavromatis K."/>
            <person name="Ivanova N."/>
            <person name="Mikhailova N."/>
            <person name="Chertkov O."/>
            <person name="Brettin T."/>
            <person name="Detter J.C."/>
            <person name="Han C."/>
            <person name="Larimer F."/>
            <person name="Land M."/>
            <person name="Hauser L."/>
            <person name="Markowitz V."/>
            <person name="Cheng J.-F."/>
            <person name="Hugenholtz P."/>
            <person name="Woyke T."/>
            <person name="Wu D."/>
            <person name="Pukall R."/>
            <person name="Steenblock K."/>
            <person name="Schneider S."/>
            <person name="Klenk H.-P."/>
            <person name="Eisen J.A."/>
        </authorList>
    </citation>
    <scope>NUCLEOTIDE SEQUENCE [LARGE SCALE GENOMIC DNA]</scope>
    <source>
        <strain evidence="7">DSM 14684 / CIP 108061 / JCM 11494 / NBRC 100937 / ID131577</strain>
    </source>
</reference>
<accession>D3F7J9</accession>
<dbReference type="HOGENOM" id="CLU_868264_0_0_11"/>
<dbReference type="GO" id="GO:0043565">
    <property type="term" value="F:sequence-specific DNA binding"/>
    <property type="evidence" value="ECO:0007669"/>
    <property type="project" value="InterPro"/>
</dbReference>
<gene>
    <name evidence="6" type="ordered locus">Cwoe_2438</name>
</gene>
<dbReference type="InterPro" id="IPR050204">
    <property type="entry name" value="AraC_XylS_family_regulators"/>
</dbReference>
<organism evidence="6 7">
    <name type="scientific">Conexibacter woesei (strain DSM 14684 / CCUG 47730 / CIP 108061 / JCM 11494 / NBRC 100937 / ID131577)</name>
    <dbReference type="NCBI Taxonomy" id="469383"/>
    <lineage>
        <taxon>Bacteria</taxon>
        <taxon>Bacillati</taxon>
        <taxon>Actinomycetota</taxon>
        <taxon>Thermoleophilia</taxon>
        <taxon>Solirubrobacterales</taxon>
        <taxon>Conexibacteraceae</taxon>
        <taxon>Conexibacter</taxon>
    </lineage>
</organism>
<evidence type="ECO:0000259" key="5">
    <source>
        <dbReference type="PROSITE" id="PS01124"/>
    </source>
</evidence>
<dbReference type="RefSeq" id="WP_012933912.1">
    <property type="nucleotide sequence ID" value="NC_013739.1"/>
</dbReference>
<dbReference type="PROSITE" id="PS01124">
    <property type="entry name" value="HTH_ARAC_FAMILY_2"/>
    <property type="match status" value="1"/>
</dbReference>
<feature type="compositionally biased region" description="Pro residues" evidence="4">
    <location>
        <begin position="240"/>
        <end position="250"/>
    </location>
</feature>
<evidence type="ECO:0000256" key="2">
    <source>
        <dbReference type="ARBA" id="ARBA00023125"/>
    </source>
</evidence>
<keyword evidence="1" id="KW-0805">Transcription regulation</keyword>
<keyword evidence="2" id="KW-0238">DNA-binding</keyword>
<dbReference type="EMBL" id="CP001854">
    <property type="protein sequence ID" value="ADB50861.1"/>
    <property type="molecule type" value="Genomic_DNA"/>
</dbReference>
<evidence type="ECO:0000256" key="4">
    <source>
        <dbReference type="SAM" id="MobiDB-lite"/>
    </source>
</evidence>
<protein>
    <submittedName>
        <fullName evidence="6">Helix-turn-helix, AraC domain protein</fullName>
    </submittedName>
</protein>
<dbReference type="InterPro" id="IPR009057">
    <property type="entry name" value="Homeodomain-like_sf"/>
</dbReference>
<proteinExistence type="predicted"/>
<evidence type="ECO:0000256" key="3">
    <source>
        <dbReference type="ARBA" id="ARBA00023163"/>
    </source>
</evidence>
<dbReference type="STRING" id="469383.Cwoe_2438"/>
<reference evidence="6 7" key="1">
    <citation type="journal article" date="2010" name="Stand. Genomic Sci.">
        <title>Complete genome sequence of Conexibacter woesei type strain (ID131577).</title>
        <authorList>
            <person name="Pukall R."/>
            <person name="Lapidus A."/>
            <person name="Glavina Del Rio T."/>
            <person name="Copeland A."/>
            <person name="Tice H."/>
            <person name="Cheng J.-F."/>
            <person name="Lucas S."/>
            <person name="Chen F."/>
            <person name="Nolan M."/>
            <person name="Bruce D."/>
            <person name="Goodwin L."/>
            <person name="Pitluck S."/>
            <person name="Mavromatis K."/>
            <person name="Ivanova N."/>
            <person name="Ovchinnikova G."/>
            <person name="Pati A."/>
            <person name="Chen A."/>
            <person name="Palaniappan K."/>
            <person name="Land M."/>
            <person name="Hauser L."/>
            <person name="Chang Y.-J."/>
            <person name="Jeffries C.D."/>
            <person name="Chain P."/>
            <person name="Meincke L."/>
            <person name="Sims D."/>
            <person name="Brettin T."/>
            <person name="Detter J.C."/>
            <person name="Rohde M."/>
            <person name="Goeker M."/>
            <person name="Bristow J."/>
            <person name="Eisen J.A."/>
            <person name="Markowitz V."/>
            <person name="Kyrpides N.C."/>
            <person name="Klenk H.-P."/>
            <person name="Hugenholtz P."/>
        </authorList>
    </citation>
    <scope>NUCLEOTIDE SEQUENCE [LARGE SCALE GENOMIC DNA]</scope>
    <source>
        <strain evidence="7">DSM 14684 / CIP 108061 / JCM 11494 / NBRC 100937 / ID131577</strain>
    </source>
</reference>
<keyword evidence="7" id="KW-1185">Reference proteome</keyword>
<feature type="region of interest" description="Disordered" evidence="4">
    <location>
        <begin position="213"/>
        <end position="252"/>
    </location>
</feature>
<dbReference type="InterPro" id="IPR018060">
    <property type="entry name" value="HTH_AraC"/>
</dbReference>
<sequence length="362" mass="37560">MTDRLRELIDLVLASLDEPGADGRELAARAHFSRDHLDRLLAAATGESPVTLRRRLLLERAAWQLRVGGAAPSDAAPAAGYGSLAAFSRAFSRAYGVAPRAFAAASAPPLKLDAPNGIHFHPPAGLLIPDATAGSPAGRDLAERLVAHHLDRVRELLRAAATVPADELARPLRPGFVAVWFEGEEPSAAAMAERLVFTLEVWVAAIAGLPAPQPQPAPPAADAPADPAGAPADPAGAPAAGPPTPAPPADPAGLLARFERAARSFARLVRAIRDRGAWDDAFVDALCEPPQSFTYGGVVAHVVEYGAIRREMLASVLTQLGARGLASGDAIEWEASAAAAAARRAAAPRRPAAGRPSAAPRR</sequence>
<name>D3F7J9_CONWI</name>
<feature type="domain" description="HTH araC/xylS-type" evidence="5">
    <location>
        <begin position="6"/>
        <end position="105"/>
    </location>
</feature>
<dbReference type="Gene3D" id="1.10.10.60">
    <property type="entry name" value="Homeodomain-like"/>
    <property type="match status" value="1"/>
</dbReference>
<dbReference type="Pfam" id="PF12833">
    <property type="entry name" value="HTH_18"/>
    <property type="match status" value="1"/>
</dbReference>
<dbReference type="Proteomes" id="UP000008229">
    <property type="component" value="Chromosome"/>
</dbReference>
<dbReference type="eggNOG" id="COG4977">
    <property type="taxonomic scope" value="Bacteria"/>
</dbReference>
<keyword evidence="3" id="KW-0804">Transcription</keyword>
<dbReference type="AlphaFoldDB" id="D3F7J9"/>
<dbReference type="PANTHER" id="PTHR46796">
    <property type="entry name" value="HTH-TYPE TRANSCRIPTIONAL ACTIVATOR RHAS-RELATED"/>
    <property type="match status" value="1"/>
</dbReference>
<feature type="compositionally biased region" description="Low complexity" evidence="4">
    <location>
        <begin position="222"/>
        <end position="239"/>
    </location>
</feature>
<dbReference type="SMART" id="SM00342">
    <property type="entry name" value="HTH_ARAC"/>
    <property type="match status" value="1"/>
</dbReference>
<evidence type="ECO:0000256" key="1">
    <source>
        <dbReference type="ARBA" id="ARBA00023015"/>
    </source>
</evidence>
<dbReference type="GO" id="GO:0003700">
    <property type="term" value="F:DNA-binding transcription factor activity"/>
    <property type="evidence" value="ECO:0007669"/>
    <property type="project" value="InterPro"/>
</dbReference>
<dbReference type="SUPFAM" id="SSF46689">
    <property type="entry name" value="Homeodomain-like"/>
    <property type="match status" value="1"/>
</dbReference>
<evidence type="ECO:0000313" key="6">
    <source>
        <dbReference type="EMBL" id="ADB50861.1"/>
    </source>
</evidence>